<feature type="domain" description="HTH marR-type" evidence="1">
    <location>
        <begin position="20"/>
        <end position="154"/>
    </location>
</feature>
<accession>A0A1P9X326</accession>
<evidence type="ECO:0000313" key="2">
    <source>
        <dbReference type="EMBL" id="AQG81998.1"/>
    </source>
</evidence>
<reference evidence="2 3" key="1">
    <citation type="submission" date="2016-01" db="EMBL/GenBank/DDBJ databases">
        <authorList>
            <person name="Oliw E.H."/>
        </authorList>
    </citation>
    <scope>NUCLEOTIDE SEQUENCE [LARGE SCALE GENOMIC DNA]</scope>
    <source>
        <strain evidence="2 3">DY10</strain>
    </source>
</reference>
<evidence type="ECO:0000259" key="1">
    <source>
        <dbReference type="PROSITE" id="PS50995"/>
    </source>
</evidence>
<evidence type="ECO:0000313" key="3">
    <source>
        <dbReference type="Proteomes" id="UP000187941"/>
    </source>
</evidence>
<dbReference type="PROSITE" id="PS50995">
    <property type="entry name" value="HTH_MARR_2"/>
    <property type="match status" value="1"/>
</dbReference>
<dbReference type="Proteomes" id="UP000187941">
    <property type="component" value="Chromosome"/>
</dbReference>
<dbReference type="KEGG" id="smon:AWR27_23485"/>
<dbReference type="Pfam" id="PF12802">
    <property type="entry name" value="MarR_2"/>
    <property type="match status" value="1"/>
</dbReference>
<dbReference type="STRING" id="1178516.AWR27_23485"/>
<dbReference type="PANTHER" id="PTHR33164:SF43">
    <property type="entry name" value="HTH-TYPE TRANSCRIPTIONAL REPRESSOR YETL"/>
    <property type="match status" value="1"/>
</dbReference>
<dbReference type="AlphaFoldDB" id="A0A1P9X326"/>
<dbReference type="SUPFAM" id="SSF46785">
    <property type="entry name" value="Winged helix' DNA-binding domain"/>
    <property type="match status" value="1"/>
</dbReference>
<dbReference type="GO" id="GO:0003700">
    <property type="term" value="F:DNA-binding transcription factor activity"/>
    <property type="evidence" value="ECO:0007669"/>
    <property type="project" value="InterPro"/>
</dbReference>
<dbReference type="EMBL" id="CP014263">
    <property type="protein sequence ID" value="AQG81998.1"/>
    <property type="molecule type" value="Genomic_DNA"/>
</dbReference>
<dbReference type="InterPro" id="IPR000835">
    <property type="entry name" value="HTH_MarR-typ"/>
</dbReference>
<name>A0A1P9X326_9BACT</name>
<dbReference type="InterPro" id="IPR036390">
    <property type="entry name" value="WH_DNA-bd_sf"/>
</dbReference>
<dbReference type="RefSeq" id="WP_077133477.1">
    <property type="nucleotide sequence ID" value="NZ_CP014263.1"/>
</dbReference>
<dbReference type="InterPro" id="IPR036388">
    <property type="entry name" value="WH-like_DNA-bd_sf"/>
</dbReference>
<protein>
    <submittedName>
        <fullName evidence="2">MarR family transcriptional regulator</fullName>
    </submittedName>
</protein>
<proteinExistence type="predicted"/>
<organism evidence="2 3">
    <name type="scientific">Spirosoma montaniterrae</name>
    <dbReference type="NCBI Taxonomy" id="1178516"/>
    <lineage>
        <taxon>Bacteria</taxon>
        <taxon>Pseudomonadati</taxon>
        <taxon>Bacteroidota</taxon>
        <taxon>Cytophagia</taxon>
        <taxon>Cytophagales</taxon>
        <taxon>Cytophagaceae</taxon>
        <taxon>Spirosoma</taxon>
    </lineage>
</organism>
<dbReference type="SMART" id="SM00347">
    <property type="entry name" value="HTH_MARR"/>
    <property type="match status" value="1"/>
</dbReference>
<dbReference type="GO" id="GO:0006950">
    <property type="term" value="P:response to stress"/>
    <property type="evidence" value="ECO:0007669"/>
    <property type="project" value="TreeGrafter"/>
</dbReference>
<dbReference type="PANTHER" id="PTHR33164">
    <property type="entry name" value="TRANSCRIPTIONAL REGULATOR, MARR FAMILY"/>
    <property type="match status" value="1"/>
</dbReference>
<dbReference type="InterPro" id="IPR039422">
    <property type="entry name" value="MarR/SlyA-like"/>
</dbReference>
<sequence length="161" mass="18746">MISKKDTTGFDFDQFRTIRERSIGRLLWRMKRYLDGFMEPRLHAAGYVNFKMSYLAFLANIDEKGITNNELARRAGVTKQMMSKTVSLLESEGYIYTEKNPADSRSKVIFLNERGKQLFVVLRDTFQEARNKFDDIVGYERVEQLIDTLVVLTAALEKEEP</sequence>
<gene>
    <name evidence="2" type="ORF">AWR27_23485</name>
</gene>
<dbReference type="Gene3D" id="1.10.10.10">
    <property type="entry name" value="Winged helix-like DNA-binding domain superfamily/Winged helix DNA-binding domain"/>
    <property type="match status" value="1"/>
</dbReference>
<keyword evidence="3" id="KW-1185">Reference proteome</keyword>
<dbReference type="OrthoDB" id="948423at2"/>